<reference evidence="2" key="2">
    <citation type="submission" date="2025-08" db="UniProtKB">
        <authorList>
            <consortium name="RefSeq"/>
        </authorList>
    </citation>
    <scope>IDENTIFICATION</scope>
</reference>
<evidence type="ECO:0000313" key="1">
    <source>
        <dbReference type="Proteomes" id="UP001652625"/>
    </source>
</evidence>
<dbReference type="InterPro" id="IPR036691">
    <property type="entry name" value="Endo/exonu/phosph_ase_sf"/>
</dbReference>
<gene>
    <name evidence="2" type="primary">LOC136075834</name>
</gene>
<dbReference type="SUPFAM" id="SSF56219">
    <property type="entry name" value="DNase I-like"/>
    <property type="match status" value="1"/>
</dbReference>
<sequence>MHIHGYKLYCNNREGCGGGVAIYINDKLNSFEVSMHPLNCKSVEQIGCTYRPPPKHNDDINVRLNFEQAVLASLVSALNAVQNKKFCGMCLGGDFNFNKLTWNKGVAYTSVGATLSDHRFVHTLKDRYIFQVVNFPPFCNSNSKYKSFLDLILTESSNRIYNIEPLPPLCNTSNQYHLSIEWHLATANIIKRPLFVRSNLYYKLADFKNLNLDFKNIDWDVLFTSKNTSQCYKIFLIEYNRLCNKWIPCSKKLIHKTQPTWMNDQLRNLIAKKKHLWILVQQTRSCIIPVLNEYKQVHYQIKKYTKQCIRNYENTIVHNNSKKLLFSYVKSKQKIKNQINAMYDSNNDTITPGPEISNILNSYFKSAFAKEDLVSPMPYFKHQTTGFVSEAVFLEKVISSLSKLDQYKASGEDGVHPWVLKECASTIAYPLTKIFHSSFQEGSVPNAWKIANVTLLHKCRS</sequence>
<dbReference type="GeneID" id="136075834"/>
<protein>
    <submittedName>
        <fullName evidence="2">Uncharacterized protein LOC136075834</fullName>
    </submittedName>
</protein>
<proteinExistence type="predicted"/>
<keyword evidence="1" id="KW-1185">Reference proteome</keyword>
<accession>A0ABM4B8Y0</accession>
<dbReference type="RefSeq" id="XP_065645344.1">
    <property type="nucleotide sequence ID" value="XM_065789272.1"/>
</dbReference>
<evidence type="ECO:0000313" key="2">
    <source>
        <dbReference type="RefSeq" id="XP_065645344.1"/>
    </source>
</evidence>
<name>A0ABM4B8Y0_HYDVU</name>
<dbReference type="Proteomes" id="UP001652625">
    <property type="component" value="Chromosome 02"/>
</dbReference>
<organism evidence="1 2">
    <name type="scientific">Hydra vulgaris</name>
    <name type="common">Hydra</name>
    <name type="synonym">Hydra attenuata</name>
    <dbReference type="NCBI Taxonomy" id="6087"/>
    <lineage>
        <taxon>Eukaryota</taxon>
        <taxon>Metazoa</taxon>
        <taxon>Cnidaria</taxon>
        <taxon>Hydrozoa</taxon>
        <taxon>Hydroidolina</taxon>
        <taxon>Anthoathecata</taxon>
        <taxon>Aplanulata</taxon>
        <taxon>Hydridae</taxon>
        <taxon>Hydra</taxon>
    </lineage>
</organism>
<dbReference type="PANTHER" id="PTHR33395:SF22">
    <property type="entry name" value="REVERSE TRANSCRIPTASE DOMAIN-CONTAINING PROTEIN"/>
    <property type="match status" value="1"/>
</dbReference>
<dbReference type="PANTHER" id="PTHR33395">
    <property type="entry name" value="TRANSCRIPTASE, PUTATIVE-RELATED-RELATED"/>
    <property type="match status" value="1"/>
</dbReference>
<reference evidence="1" key="1">
    <citation type="submission" date="2025-05" db="UniProtKB">
        <authorList>
            <consortium name="RefSeq"/>
        </authorList>
    </citation>
    <scope>NUCLEOTIDE SEQUENCE [LARGE SCALE GENOMIC DNA]</scope>
</reference>